<keyword evidence="4" id="KW-1185">Reference proteome</keyword>
<dbReference type="SUPFAM" id="SSF52096">
    <property type="entry name" value="ClpP/crotonase"/>
    <property type="match status" value="1"/>
</dbReference>
<dbReference type="InterPro" id="IPR029045">
    <property type="entry name" value="ClpP/crotonase-like_dom_sf"/>
</dbReference>
<dbReference type="Gene3D" id="3.30.750.44">
    <property type="match status" value="1"/>
</dbReference>
<protein>
    <submittedName>
        <fullName evidence="3">C-terminal processing protease CtpA/Prc</fullName>
    </submittedName>
</protein>
<dbReference type="PANTHER" id="PTHR32060">
    <property type="entry name" value="TAIL-SPECIFIC PROTEASE"/>
    <property type="match status" value="1"/>
</dbReference>
<feature type="signal peptide" evidence="1">
    <location>
        <begin position="1"/>
        <end position="18"/>
    </location>
</feature>
<dbReference type="RefSeq" id="WP_182514296.1">
    <property type="nucleotide sequence ID" value="NZ_JACJIQ010000021.1"/>
</dbReference>
<dbReference type="Pfam" id="PF03572">
    <property type="entry name" value="Peptidase_S41"/>
    <property type="match status" value="1"/>
</dbReference>
<evidence type="ECO:0000259" key="2">
    <source>
        <dbReference type="SMART" id="SM00245"/>
    </source>
</evidence>
<keyword evidence="3" id="KW-0378">Hydrolase</keyword>
<evidence type="ECO:0000256" key="1">
    <source>
        <dbReference type="SAM" id="SignalP"/>
    </source>
</evidence>
<organism evidence="3 4">
    <name type="scientific">Rufibacter quisquiliarum</name>
    <dbReference type="NCBI Taxonomy" id="1549639"/>
    <lineage>
        <taxon>Bacteria</taxon>
        <taxon>Pseudomonadati</taxon>
        <taxon>Bacteroidota</taxon>
        <taxon>Cytophagia</taxon>
        <taxon>Cytophagales</taxon>
        <taxon>Hymenobacteraceae</taxon>
        <taxon>Rufibacter</taxon>
    </lineage>
</organism>
<dbReference type="InterPro" id="IPR005151">
    <property type="entry name" value="Tail-specific_protease"/>
</dbReference>
<keyword evidence="3" id="KW-0645">Protease</keyword>
<comment type="caution">
    <text evidence="3">The sequence shown here is derived from an EMBL/GenBank/DDBJ whole genome shotgun (WGS) entry which is preliminary data.</text>
</comment>
<evidence type="ECO:0000313" key="4">
    <source>
        <dbReference type="Proteomes" id="UP000563094"/>
    </source>
</evidence>
<feature type="domain" description="Tail specific protease" evidence="2">
    <location>
        <begin position="201"/>
        <end position="432"/>
    </location>
</feature>
<name>A0A839GV87_9BACT</name>
<gene>
    <name evidence="3" type="ORF">FHS90_004130</name>
</gene>
<dbReference type="GO" id="GO:0007165">
    <property type="term" value="P:signal transduction"/>
    <property type="evidence" value="ECO:0007669"/>
    <property type="project" value="TreeGrafter"/>
</dbReference>
<dbReference type="Proteomes" id="UP000563094">
    <property type="component" value="Unassembled WGS sequence"/>
</dbReference>
<feature type="chain" id="PRO_5032933405" evidence="1">
    <location>
        <begin position="19"/>
        <end position="462"/>
    </location>
</feature>
<proteinExistence type="predicted"/>
<keyword evidence="1" id="KW-0732">Signal</keyword>
<dbReference type="GO" id="GO:0004175">
    <property type="term" value="F:endopeptidase activity"/>
    <property type="evidence" value="ECO:0007669"/>
    <property type="project" value="TreeGrafter"/>
</dbReference>
<accession>A0A839GV87</accession>
<dbReference type="EMBL" id="JACJIQ010000021">
    <property type="protein sequence ID" value="MBA9079395.1"/>
    <property type="molecule type" value="Genomic_DNA"/>
</dbReference>
<dbReference type="PANTHER" id="PTHR32060:SF30">
    <property type="entry name" value="CARBOXY-TERMINAL PROCESSING PROTEASE CTPA"/>
    <property type="match status" value="1"/>
</dbReference>
<dbReference type="GO" id="GO:0008236">
    <property type="term" value="F:serine-type peptidase activity"/>
    <property type="evidence" value="ECO:0007669"/>
    <property type="project" value="InterPro"/>
</dbReference>
<evidence type="ECO:0000313" key="3">
    <source>
        <dbReference type="EMBL" id="MBA9079395.1"/>
    </source>
</evidence>
<sequence length="462" mass="52449">MKKYLLFALALLAFAAQAQIPNTLTPAQKVYGLSKFWQEVNYNFVYLDKVDRAQWDGAYQDLITKVQHTPNDYAYYRELQRFCALLKDGHTNIYFPKSLDTLLYTNMFGKYRIFLSNVDNKAIVTRTNLSIKNELPLGSEVMEVNGTPTADYLKQQVLPYISSSTDYVLMDIAINNLLQGLKGESYHVKFRTPDGKVKAFTLTHEKTLEKEVYPAFEDRKLLDFKWYPNGTAYVALNSFSNPEINKLFLEKLPELRKAKALIIDLRYNGGGSTGIGRQILDYLTPDTLLYGSRNMTRQHLASFKAWGKFATPKDTVGNAWTTKSLLSYQDKLFYPFDYAPYRNQVNPAEKVIVPTALLIGHNTASAAEDFLIYADNQKHMTKMGENSFGSTGQPFLFDLPGGAVARVCTKKDTYPDGREFVGYGVKPDITVKSTLKDYIQKKDPVLEQALKHLKGQKLASHL</sequence>
<dbReference type="GO" id="GO:0030288">
    <property type="term" value="C:outer membrane-bounded periplasmic space"/>
    <property type="evidence" value="ECO:0007669"/>
    <property type="project" value="TreeGrafter"/>
</dbReference>
<reference evidence="3 4" key="1">
    <citation type="submission" date="2020-08" db="EMBL/GenBank/DDBJ databases">
        <title>Genomic Encyclopedia of Type Strains, Phase IV (KMG-IV): sequencing the most valuable type-strain genomes for metagenomic binning, comparative biology and taxonomic classification.</title>
        <authorList>
            <person name="Goeker M."/>
        </authorList>
    </citation>
    <scope>NUCLEOTIDE SEQUENCE [LARGE SCALE GENOMIC DNA]</scope>
    <source>
        <strain evidence="3 4">DSM 29854</strain>
    </source>
</reference>
<dbReference type="Gene3D" id="3.90.226.10">
    <property type="entry name" value="2-enoyl-CoA Hydratase, Chain A, domain 1"/>
    <property type="match status" value="1"/>
</dbReference>
<dbReference type="GO" id="GO:0006508">
    <property type="term" value="P:proteolysis"/>
    <property type="evidence" value="ECO:0007669"/>
    <property type="project" value="UniProtKB-KW"/>
</dbReference>
<dbReference type="AlphaFoldDB" id="A0A839GV87"/>
<dbReference type="SMART" id="SM00245">
    <property type="entry name" value="TSPc"/>
    <property type="match status" value="1"/>
</dbReference>